<accession>A0ABX1DN72</accession>
<name>A0ABX1DN72_9HYPH</name>
<evidence type="ECO:0008006" key="3">
    <source>
        <dbReference type="Google" id="ProtNLM"/>
    </source>
</evidence>
<gene>
    <name evidence="1" type="ORF">HED55_16520</name>
</gene>
<dbReference type="Proteomes" id="UP000704467">
    <property type="component" value="Unassembled WGS sequence"/>
</dbReference>
<protein>
    <recommendedName>
        <fullName evidence="3">DUF551 domain-containing protein</fullName>
    </recommendedName>
</protein>
<dbReference type="EMBL" id="JAAVLN010000002">
    <property type="protein sequence ID" value="NKC04261.1"/>
    <property type="molecule type" value="Genomic_DNA"/>
</dbReference>
<keyword evidence="2" id="KW-1185">Reference proteome</keyword>
<proteinExistence type="predicted"/>
<evidence type="ECO:0000313" key="2">
    <source>
        <dbReference type="Proteomes" id="UP000704467"/>
    </source>
</evidence>
<sequence length="141" mass="15657">MENSAQSYNAALQAVTKAIRNAGSSYTAMAEAAIAVAVPLLQTPTIQLPVHSWQLFQSAPKDGTWFLAYRPQSNGGTWDRICIVRWSDEETDFVWPEGIFDIYLDDLSDRDQLGYLKHDTYSAGGSFTHWCRLPAAPEVSA</sequence>
<evidence type="ECO:0000313" key="1">
    <source>
        <dbReference type="EMBL" id="NKC04261.1"/>
    </source>
</evidence>
<comment type="caution">
    <text evidence="1">The sequence shown here is derived from an EMBL/GenBank/DDBJ whole genome shotgun (WGS) entry which is preliminary data.</text>
</comment>
<reference evidence="1 2" key="1">
    <citation type="submission" date="2020-03" db="EMBL/GenBank/DDBJ databases">
        <title>Whole genome sequencing of clinical and environmental type strains of Ochrobactrum.</title>
        <authorList>
            <person name="Dharne M."/>
        </authorList>
    </citation>
    <scope>NUCLEOTIDE SEQUENCE [LARGE SCALE GENOMIC DNA]</scope>
    <source>
        <strain evidence="1 2">CIP 109452</strain>
    </source>
</reference>
<dbReference type="RefSeq" id="WP_138783697.1">
    <property type="nucleotide sequence ID" value="NZ_JBHEEQ010000004.1"/>
</dbReference>
<organism evidence="1 2">
    <name type="scientific">Brucella haematophila</name>
    <dbReference type="NCBI Taxonomy" id="419474"/>
    <lineage>
        <taxon>Bacteria</taxon>
        <taxon>Pseudomonadati</taxon>
        <taxon>Pseudomonadota</taxon>
        <taxon>Alphaproteobacteria</taxon>
        <taxon>Hyphomicrobiales</taxon>
        <taxon>Brucellaceae</taxon>
        <taxon>Brucella/Ochrobactrum group</taxon>
        <taxon>Brucella</taxon>
    </lineage>
</organism>